<feature type="active site" evidence="9">
    <location>
        <position position="56"/>
    </location>
</feature>
<dbReference type="EMBL" id="SJPT01000005">
    <property type="protein sequence ID" value="TWU22545.1"/>
    <property type="molecule type" value="Genomic_DNA"/>
</dbReference>
<comment type="caution">
    <text evidence="9">Lacks conserved residue(s) required for the propagation of feature annotation.</text>
</comment>
<dbReference type="GO" id="GO:0009102">
    <property type="term" value="P:biotin biosynthetic process"/>
    <property type="evidence" value="ECO:0007669"/>
    <property type="project" value="UniProtKB-UniRule"/>
</dbReference>
<evidence type="ECO:0000313" key="10">
    <source>
        <dbReference type="EMBL" id="TWU22545.1"/>
    </source>
</evidence>
<dbReference type="RefSeq" id="WP_146595697.1">
    <property type="nucleotide sequence ID" value="NZ_SJPT01000005.1"/>
</dbReference>
<comment type="subunit">
    <text evidence="9">Homodimer.</text>
</comment>
<accession>A0A5C6CEV8</accession>
<keyword evidence="3 9" id="KW-0479">Metal-binding</keyword>
<organism evidence="10 11">
    <name type="scientific">Novipirellula galeiformis</name>
    <dbReference type="NCBI Taxonomy" id="2528004"/>
    <lineage>
        <taxon>Bacteria</taxon>
        <taxon>Pseudomonadati</taxon>
        <taxon>Planctomycetota</taxon>
        <taxon>Planctomycetia</taxon>
        <taxon>Pirellulales</taxon>
        <taxon>Pirellulaceae</taxon>
        <taxon>Novipirellula</taxon>
    </lineage>
</organism>
<comment type="catalytic activity">
    <reaction evidence="9">
        <text>(7R,8S)-7,8-diammoniononanoate + CO2 + ATP = (4R,5S)-dethiobiotin + ADP + phosphate + 3 H(+)</text>
        <dbReference type="Rhea" id="RHEA:15805"/>
        <dbReference type="ChEBI" id="CHEBI:15378"/>
        <dbReference type="ChEBI" id="CHEBI:16526"/>
        <dbReference type="ChEBI" id="CHEBI:30616"/>
        <dbReference type="ChEBI" id="CHEBI:43474"/>
        <dbReference type="ChEBI" id="CHEBI:149469"/>
        <dbReference type="ChEBI" id="CHEBI:149473"/>
        <dbReference type="ChEBI" id="CHEBI:456216"/>
        <dbReference type="EC" id="6.3.3.3"/>
    </reaction>
</comment>
<dbReference type="NCBIfam" id="TIGR00347">
    <property type="entry name" value="bioD"/>
    <property type="match status" value="1"/>
</dbReference>
<dbReference type="UniPathway" id="UPA00078">
    <property type="reaction ID" value="UER00161"/>
</dbReference>
<dbReference type="GO" id="GO:0000287">
    <property type="term" value="F:magnesium ion binding"/>
    <property type="evidence" value="ECO:0007669"/>
    <property type="project" value="UniProtKB-UniRule"/>
</dbReference>
<evidence type="ECO:0000256" key="8">
    <source>
        <dbReference type="ARBA" id="ARBA00047386"/>
    </source>
</evidence>
<feature type="binding site" evidence="9">
    <location>
        <position position="60"/>
    </location>
    <ligand>
        <name>substrate</name>
    </ligand>
</feature>
<dbReference type="HAMAP" id="MF_00336">
    <property type="entry name" value="BioD"/>
    <property type="match status" value="1"/>
</dbReference>
<name>A0A5C6CEV8_9BACT</name>
<comment type="catalytic activity">
    <reaction evidence="8">
        <text>(7R,8S)-8-amino-7-(carboxyamino)nonanoate + ATP = (4R,5S)-dethiobiotin + ADP + phosphate + H(+)</text>
        <dbReference type="Rhea" id="RHEA:63684"/>
        <dbReference type="ChEBI" id="CHEBI:15378"/>
        <dbReference type="ChEBI" id="CHEBI:30616"/>
        <dbReference type="ChEBI" id="CHEBI:43474"/>
        <dbReference type="ChEBI" id="CHEBI:149470"/>
        <dbReference type="ChEBI" id="CHEBI:149473"/>
        <dbReference type="ChEBI" id="CHEBI:456216"/>
    </reaction>
</comment>
<evidence type="ECO:0000256" key="3">
    <source>
        <dbReference type="ARBA" id="ARBA00022723"/>
    </source>
</evidence>
<keyword evidence="2 9" id="KW-0436">Ligase</keyword>
<dbReference type="PANTHER" id="PTHR43210:SF2">
    <property type="entry name" value="ATP-DEPENDENT DETHIOBIOTIN SYNTHETASE BIOD 2"/>
    <property type="match status" value="1"/>
</dbReference>
<comment type="pathway">
    <text evidence="9">Cofactor biosynthesis; biotin biosynthesis; biotin from 7,8-diaminononanoate: step 1/2.</text>
</comment>
<dbReference type="Gene3D" id="3.40.50.300">
    <property type="entry name" value="P-loop containing nucleotide triphosphate hydrolases"/>
    <property type="match status" value="1"/>
</dbReference>
<evidence type="ECO:0000313" key="11">
    <source>
        <dbReference type="Proteomes" id="UP000316304"/>
    </source>
</evidence>
<keyword evidence="5 9" id="KW-0093">Biotin biosynthesis</keyword>
<keyword evidence="11" id="KW-1185">Reference proteome</keyword>
<sequence length="243" mass="25413">MNQVKPAASPPSSATGIRQARRLFISGTDTDVGKTFVASAMAKHYRHSGMKVGVYKPVASDCHPESEQSGAKIVAADALELWNAAGNPRTLAEVCPQRFRAPLAPTRAAAAEGRTVDANQLRQAAEAWLTGFDVVIIEGAGGLLSPLAEGVLNLDLVKQLAPIELVIVAANRLGVIHQTLATCAAAIQGGVTPTGIVLCDTSENLDASAHENAAEITRYTSIPILGRVGYAASEVPWADRLLS</sequence>
<dbReference type="PIRSF" id="PIRSF006755">
    <property type="entry name" value="DTB_synth"/>
    <property type="match status" value="1"/>
</dbReference>
<evidence type="ECO:0000256" key="2">
    <source>
        <dbReference type="ARBA" id="ARBA00022598"/>
    </source>
</evidence>
<comment type="cofactor">
    <cofactor evidence="9">
        <name>Mg(2+)</name>
        <dbReference type="ChEBI" id="CHEBI:18420"/>
    </cofactor>
</comment>
<evidence type="ECO:0000256" key="4">
    <source>
        <dbReference type="ARBA" id="ARBA00022741"/>
    </source>
</evidence>
<dbReference type="GO" id="GO:0005829">
    <property type="term" value="C:cytosol"/>
    <property type="evidence" value="ECO:0007669"/>
    <property type="project" value="TreeGrafter"/>
</dbReference>
<evidence type="ECO:0000256" key="7">
    <source>
        <dbReference type="ARBA" id="ARBA00022842"/>
    </source>
</evidence>
<feature type="binding site" evidence="9">
    <location>
        <begin position="138"/>
        <end position="141"/>
    </location>
    <ligand>
        <name>ATP</name>
        <dbReference type="ChEBI" id="CHEBI:30616"/>
    </ligand>
</feature>
<evidence type="ECO:0000256" key="9">
    <source>
        <dbReference type="HAMAP-Rule" id="MF_00336"/>
    </source>
</evidence>
<keyword evidence="1 9" id="KW-0963">Cytoplasm</keyword>
<dbReference type="EC" id="6.3.3.3" evidence="9"/>
<comment type="function">
    <text evidence="9">Catalyzes a mechanistically unusual reaction, the ATP-dependent insertion of CO2 between the N7 and N8 nitrogen atoms of 7,8-diaminopelargonic acid (DAPA, also called 7,8-diammoniononanoate) to form a ureido ring.</text>
</comment>
<keyword evidence="7 9" id="KW-0460">Magnesium</keyword>
<protein>
    <recommendedName>
        <fullName evidence="9">ATP-dependent dethiobiotin synthetase BioD</fullName>
        <ecNumber evidence="9">6.3.3.3</ecNumber>
    </recommendedName>
    <alternativeName>
        <fullName evidence="9">DTB synthetase</fullName>
        <shortName evidence="9">DTBS</shortName>
    </alternativeName>
    <alternativeName>
        <fullName evidence="9">Dethiobiotin synthase</fullName>
    </alternativeName>
</protein>
<feature type="binding site" evidence="9">
    <location>
        <position position="35"/>
    </location>
    <ligand>
        <name>Mg(2+)</name>
        <dbReference type="ChEBI" id="CHEBI:18420"/>
    </ligand>
</feature>
<feature type="binding site" evidence="9">
    <location>
        <begin position="31"/>
        <end position="36"/>
    </location>
    <ligand>
        <name>ATP</name>
        <dbReference type="ChEBI" id="CHEBI:30616"/>
    </ligand>
</feature>
<evidence type="ECO:0000256" key="1">
    <source>
        <dbReference type="ARBA" id="ARBA00022490"/>
    </source>
</evidence>
<keyword evidence="4 9" id="KW-0547">Nucleotide-binding</keyword>
<dbReference type="GO" id="GO:0004141">
    <property type="term" value="F:dethiobiotin synthase activity"/>
    <property type="evidence" value="ECO:0007669"/>
    <property type="project" value="UniProtKB-UniRule"/>
</dbReference>
<evidence type="ECO:0000256" key="6">
    <source>
        <dbReference type="ARBA" id="ARBA00022840"/>
    </source>
</evidence>
<dbReference type="Proteomes" id="UP000316304">
    <property type="component" value="Unassembled WGS sequence"/>
</dbReference>
<comment type="similarity">
    <text evidence="9">Belongs to the dethiobiotin synthetase family.</text>
</comment>
<dbReference type="OrthoDB" id="9802097at2"/>
<dbReference type="SUPFAM" id="SSF52540">
    <property type="entry name" value="P-loop containing nucleoside triphosphate hydrolases"/>
    <property type="match status" value="1"/>
</dbReference>
<dbReference type="Pfam" id="PF13500">
    <property type="entry name" value="AAA_26"/>
    <property type="match status" value="1"/>
</dbReference>
<dbReference type="GO" id="GO:0005524">
    <property type="term" value="F:ATP binding"/>
    <property type="evidence" value="ECO:0007669"/>
    <property type="project" value="UniProtKB-UniRule"/>
</dbReference>
<comment type="caution">
    <text evidence="10">The sequence shown here is derived from an EMBL/GenBank/DDBJ whole genome shotgun (WGS) entry which is preliminary data.</text>
</comment>
<gene>
    <name evidence="10" type="primary">bioD1</name>
    <name evidence="9" type="synonym">bioD</name>
    <name evidence="10" type="ORF">Pla52o_36040</name>
</gene>
<proteinExistence type="inferred from homology"/>
<comment type="subcellular location">
    <subcellularLocation>
        <location evidence="9">Cytoplasm</location>
    </subcellularLocation>
</comment>
<evidence type="ECO:0000256" key="5">
    <source>
        <dbReference type="ARBA" id="ARBA00022756"/>
    </source>
</evidence>
<dbReference type="CDD" id="cd03109">
    <property type="entry name" value="DTBS"/>
    <property type="match status" value="1"/>
</dbReference>
<feature type="binding site" evidence="9">
    <location>
        <position position="77"/>
    </location>
    <ligand>
        <name>Mg(2+)</name>
        <dbReference type="ChEBI" id="CHEBI:18420"/>
    </ligand>
</feature>
<keyword evidence="6 9" id="KW-0067">ATP-binding</keyword>
<dbReference type="PANTHER" id="PTHR43210">
    <property type="entry name" value="DETHIOBIOTIN SYNTHETASE"/>
    <property type="match status" value="1"/>
</dbReference>
<feature type="binding site" evidence="9">
    <location>
        <position position="77"/>
    </location>
    <ligand>
        <name>ATP</name>
        <dbReference type="ChEBI" id="CHEBI:30616"/>
    </ligand>
</feature>
<reference evidence="10 11" key="1">
    <citation type="submission" date="2019-02" db="EMBL/GenBank/DDBJ databases">
        <title>Deep-cultivation of Planctomycetes and their phenomic and genomic characterization uncovers novel biology.</title>
        <authorList>
            <person name="Wiegand S."/>
            <person name="Jogler M."/>
            <person name="Boedeker C."/>
            <person name="Pinto D."/>
            <person name="Vollmers J."/>
            <person name="Rivas-Marin E."/>
            <person name="Kohn T."/>
            <person name="Peeters S.H."/>
            <person name="Heuer A."/>
            <person name="Rast P."/>
            <person name="Oberbeckmann S."/>
            <person name="Bunk B."/>
            <person name="Jeske O."/>
            <person name="Meyerdierks A."/>
            <person name="Storesund J.E."/>
            <person name="Kallscheuer N."/>
            <person name="Luecker S."/>
            <person name="Lage O.M."/>
            <person name="Pohl T."/>
            <person name="Merkel B.J."/>
            <person name="Hornburger P."/>
            <person name="Mueller R.-W."/>
            <person name="Bruemmer F."/>
            <person name="Labrenz M."/>
            <person name="Spormann A.M."/>
            <person name="Op Den Camp H."/>
            <person name="Overmann J."/>
            <person name="Amann R."/>
            <person name="Jetten M.S.M."/>
            <person name="Mascher T."/>
            <person name="Medema M.H."/>
            <person name="Devos D.P."/>
            <person name="Kaster A.-K."/>
            <person name="Ovreas L."/>
            <person name="Rohde M."/>
            <person name="Galperin M.Y."/>
            <person name="Jogler C."/>
        </authorList>
    </citation>
    <scope>NUCLEOTIDE SEQUENCE [LARGE SCALE GENOMIC DNA]</scope>
    <source>
        <strain evidence="10 11">Pla52o</strain>
    </source>
</reference>
<feature type="binding site" evidence="9">
    <location>
        <position position="138"/>
    </location>
    <ligand>
        <name>Mg(2+)</name>
        <dbReference type="ChEBI" id="CHEBI:18420"/>
    </ligand>
</feature>
<dbReference type="InterPro" id="IPR004472">
    <property type="entry name" value="DTB_synth_BioD"/>
</dbReference>
<dbReference type="AlphaFoldDB" id="A0A5C6CEV8"/>
<dbReference type="InterPro" id="IPR027417">
    <property type="entry name" value="P-loop_NTPase"/>
</dbReference>